<dbReference type="Proteomes" id="UP001214441">
    <property type="component" value="Unassembled WGS sequence"/>
</dbReference>
<evidence type="ECO:0000256" key="1">
    <source>
        <dbReference type="ARBA" id="ARBA00004141"/>
    </source>
</evidence>
<dbReference type="InterPro" id="IPR013525">
    <property type="entry name" value="ABC2_TM"/>
</dbReference>
<gene>
    <name evidence="8" type="ORF">NMN56_008290</name>
</gene>
<dbReference type="Pfam" id="PF01061">
    <property type="entry name" value="ABC2_membrane"/>
    <property type="match status" value="1"/>
</dbReference>
<feature type="transmembrane region" description="Helical" evidence="6">
    <location>
        <begin position="113"/>
        <end position="131"/>
    </location>
</feature>
<reference evidence="8 9" key="1">
    <citation type="submission" date="2023-05" db="EMBL/GenBank/DDBJ databases">
        <title>Streptantibioticus silvisoli sp. nov., acidotolerant actinomycetes 1 from pine litter.</title>
        <authorList>
            <person name="Swiecimska M."/>
            <person name="Golinska P."/>
            <person name="Sangal V."/>
            <person name="Wachnowicz B."/>
            <person name="Goodfellow M."/>
        </authorList>
    </citation>
    <scope>NUCLEOTIDE SEQUENCE [LARGE SCALE GENOMIC DNA]</scope>
    <source>
        <strain evidence="8 9">DSM 42109</strain>
    </source>
</reference>
<organism evidence="8 9">
    <name type="scientific">Streptomyces iconiensis</name>
    <dbReference type="NCBI Taxonomy" id="1384038"/>
    <lineage>
        <taxon>Bacteria</taxon>
        <taxon>Bacillati</taxon>
        <taxon>Actinomycetota</taxon>
        <taxon>Actinomycetes</taxon>
        <taxon>Kitasatosporales</taxon>
        <taxon>Streptomycetaceae</taxon>
        <taxon>Streptomyces</taxon>
    </lineage>
</organism>
<dbReference type="PROSITE" id="PS51012">
    <property type="entry name" value="ABC_TM2"/>
    <property type="match status" value="1"/>
</dbReference>
<evidence type="ECO:0000256" key="5">
    <source>
        <dbReference type="ARBA" id="ARBA00023251"/>
    </source>
</evidence>
<comment type="subcellular location">
    <subcellularLocation>
        <location evidence="6">Cell membrane</location>
        <topology evidence="6">Multi-pass membrane protein</topology>
    </subcellularLocation>
    <subcellularLocation>
        <location evidence="1">Membrane</location>
        <topology evidence="1">Multi-pass membrane protein</topology>
    </subcellularLocation>
</comment>
<feature type="transmembrane region" description="Helical" evidence="6">
    <location>
        <begin position="57"/>
        <end position="79"/>
    </location>
</feature>
<keyword evidence="2 6" id="KW-0812">Transmembrane</keyword>
<comment type="similarity">
    <text evidence="6">Belongs to the ABC-2 integral membrane protein family.</text>
</comment>
<keyword evidence="9" id="KW-1185">Reference proteome</keyword>
<feature type="transmembrane region" description="Helical" evidence="6">
    <location>
        <begin position="137"/>
        <end position="160"/>
    </location>
</feature>
<dbReference type="InterPro" id="IPR051784">
    <property type="entry name" value="Nod_factor_ABC_transporter"/>
</dbReference>
<keyword evidence="6" id="KW-0813">Transport</keyword>
<accession>A0ABT6ZT28</accession>
<dbReference type="EMBL" id="JANCPR020000006">
    <property type="protein sequence ID" value="MDJ1131949.1"/>
    <property type="molecule type" value="Genomic_DNA"/>
</dbReference>
<keyword evidence="6" id="KW-1003">Cell membrane</keyword>
<dbReference type="PIRSF" id="PIRSF006648">
    <property type="entry name" value="DrrB"/>
    <property type="match status" value="1"/>
</dbReference>
<evidence type="ECO:0000256" key="3">
    <source>
        <dbReference type="ARBA" id="ARBA00022989"/>
    </source>
</evidence>
<keyword evidence="5" id="KW-0046">Antibiotic resistance</keyword>
<keyword evidence="3 6" id="KW-1133">Transmembrane helix</keyword>
<feature type="transmembrane region" description="Helical" evidence="6">
    <location>
        <begin position="167"/>
        <end position="185"/>
    </location>
</feature>
<evidence type="ECO:0000313" key="9">
    <source>
        <dbReference type="Proteomes" id="UP001214441"/>
    </source>
</evidence>
<feature type="transmembrane region" description="Helical" evidence="6">
    <location>
        <begin position="24"/>
        <end position="45"/>
    </location>
</feature>
<evidence type="ECO:0000256" key="2">
    <source>
        <dbReference type="ARBA" id="ARBA00022692"/>
    </source>
</evidence>
<protein>
    <recommendedName>
        <fullName evidence="6">Transport permease protein</fullName>
    </recommendedName>
</protein>
<dbReference type="RefSeq" id="WP_274044340.1">
    <property type="nucleotide sequence ID" value="NZ_JANCPR020000006.1"/>
</dbReference>
<name>A0ABT6ZT28_9ACTN</name>
<dbReference type="PANTHER" id="PTHR43229">
    <property type="entry name" value="NODULATION PROTEIN J"/>
    <property type="match status" value="1"/>
</dbReference>
<comment type="caution">
    <text evidence="8">The sequence shown here is derived from an EMBL/GenBank/DDBJ whole genome shotgun (WGS) entry which is preliminary data.</text>
</comment>
<dbReference type="InterPro" id="IPR000412">
    <property type="entry name" value="ABC_2_transport"/>
</dbReference>
<dbReference type="InterPro" id="IPR047817">
    <property type="entry name" value="ABC2_TM_bact-type"/>
</dbReference>
<feature type="transmembrane region" description="Helical" evidence="6">
    <location>
        <begin position="231"/>
        <end position="251"/>
    </location>
</feature>
<feature type="domain" description="ABC transmembrane type-2" evidence="7">
    <location>
        <begin position="25"/>
        <end position="257"/>
    </location>
</feature>
<keyword evidence="4 6" id="KW-0472">Membrane</keyword>
<evidence type="ECO:0000256" key="4">
    <source>
        <dbReference type="ARBA" id="ARBA00023136"/>
    </source>
</evidence>
<proteinExistence type="inferred from homology"/>
<dbReference type="PANTHER" id="PTHR43229:SF2">
    <property type="entry name" value="NODULATION PROTEIN J"/>
    <property type="match status" value="1"/>
</dbReference>
<evidence type="ECO:0000256" key="6">
    <source>
        <dbReference type="RuleBase" id="RU361157"/>
    </source>
</evidence>
<evidence type="ECO:0000313" key="8">
    <source>
        <dbReference type="EMBL" id="MDJ1131949.1"/>
    </source>
</evidence>
<evidence type="ECO:0000259" key="7">
    <source>
        <dbReference type="PROSITE" id="PS51012"/>
    </source>
</evidence>
<sequence>MTAHVLTDCWTMTRRELAHWQRRPVQAVVAVAFPLMMLVMFVYFIGGGMRVGNYREFLVPGMFALTMAFGLEATMVALTQDLNRGVIDRFRSIPMAQSAVLVGRSLHDMLESAVSLVVLVGAGLLVGWRWHSGLVEAAAAVGLLLLLRFAMLWAGIYCALVAGRPELVQAVQILIWPVAFFSNVFSSPATMPTWMGHVAEWNPMSATARAVRELFGNPVWGGGDSWAGSHATLLAVLWPLALLAVFFPLAVRKYAAMGK</sequence>